<keyword evidence="2" id="KW-1185">Reference proteome</keyword>
<dbReference type="EMBL" id="JASWJB010000112">
    <property type="protein sequence ID" value="KAK2596692.1"/>
    <property type="molecule type" value="Genomic_DNA"/>
</dbReference>
<accession>A0AAJ0CS72</accession>
<name>A0AAJ0CS72_9HYPO</name>
<comment type="caution">
    <text evidence="1">The sequence shown here is derived from an EMBL/GenBank/DDBJ whole genome shotgun (WGS) entry which is preliminary data.</text>
</comment>
<dbReference type="AlphaFoldDB" id="A0AAJ0CS72"/>
<evidence type="ECO:0000313" key="1">
    <source>
        <dbReference type="EMBL" id="KAK2596692.1"/>
    </source>
</evidence>
<dbReference type="Proteomes" id="UP001251528">
    <property type="component" value="Unassembled WGS sequence"/>
</dbReference>
<sequence>MKALKSLFGKDKKRSKTPGLEKEAFLRPALSPGYYGAFPATFGLHFLGRSQDKKADYYIIGLDHSGASVQPLYAVTVHKGTVKHQVTLHAGPNHSDAALGLAGAEKLFRSMSLVALPAPAAGSGDSAPTAVNDIVQLSPQKSLKYDNFNFSSVVGSGAREDFEWRSDNVLKPPPKGKLYERTLVRVRSGNGAEETVGRWTDDAAPEKTAKLGTFAFEGSGATGELGSYWGLMAVMTLLRITQIKLEASAAADKMLSAAAKVMLTGAGMGMGA</sequence>
<evidence type="ECO:0000313" key="2">
    <source>
        <dbReference type="Proteomes" id="UP001251528"/>
    </source>
</evidence>
<organism evidence="1 2">
    <name type="scientific">Conoideocrella luteorostrata</name>
    <dbReference type="NCBI Taxonomy" id="1105319"/>
    <lineage>
        <taxon>Eukaryota</taxon>
        <taxon>Fungi</taxon>
        <taxon>Dikarya</taxon>
        <taxon>Ascomycota</taxon>
        <taxon>Pezizomycotina</taxon>
        <taxon>Sordariomycetes</taxon>
        <taxon>Hypocreomycetidae</taxon>
        <taxon>Hypocreales</taxon>
        <taxon>Clavicipitaceae</taxon>
        <taxon>Conoideocrella</taxon>
    </lineage>
</organism>
<proteinExistence type="predicted"/>
<gene>
    <name evidence="1" type="ORF">QQS21_006207</name>
</gene>
<protein>
    <submittedName>
        <fullName evidence="1">Uncharacterized protein</fullName>
    </submittedName>
</protein>
<reference evidence="1" key="1">
    <citation type="submission" date="2023-06" db="EMBL/GenBank/DDBJ databases">
        <title>Conoideocrella luteorostrata (Hypocreales: Clavicipitaceae), a potential biocontrol fungus for elongate hemlock scale in United States Christmas tree production areas.</title>
        <authorList>
            <person name="Barrett H."/>
            <person name="Lovett B."/>
            <person name="Macias A.M."/>
            <person name="Stajich J.E."/>
            <person name="Kasson M.T."/>
        </authorList>
    </citation>
    <scope>NUCLEOTIDE SEQUENCE</scope>
    <source>
        <strain evidence="1">ARSEF 14590</strain>
    </source>
</reference>